<dbReference type="InterPro" id="IPR037401">
    <property type="entry name" value="SnoaL-like"/>
</dbReference>
<protein>
    <submittedName>
        <fullName evidence="2">Transcriptional regulator</fullName>
    </submittedName>
</protein>
<name>A0A512C479_9HYPH</name>
<gene>
    <name evidence="2" type="ORF">MAE02_67090</name>
</gene>
<dbReference type="InterPro" id="IPR032710">
    <property type="entry name" value="NTF2-like_dom_sf"/>
</dbReference>
<evidence type="ECO:0000313" key="3">
    <source>
        <dbReference type="Proteomes" id="UP000321085"/>
    </source>
</evidence>
<reference evidence="2 3" key="1">
    <citation type="submission" date="2019-07" db="EMBL/GenBank/DDBJ databases">
        <title>Whole genome shotgun sequence of Microvirga aerophila NBRC 106136.</title>
        <authorList>
            <person name="Hosoyama A."/>
            <person name="Uohara A."/>
            <person name="Ohji S."/>
            <person name="Ichikawa N."/>
        </authorList>
    </citation>
    <scope>NUCLEOTIDE SEQUENCE [LARGE SCALE GENOMIC DNA]</scope>
    <source>
        <strain evidence="2 3">NBRC 106136</strain>
    </source>
</reference>
<dbReference type="AlphaFoldDB" id="A0A512C479"/>
<evidence type="ECO:0000259" key="1">
    <source>
        <dbReference type="Pfam" id="PF12680"/>
    </source>
</evidence>
<comment type="caution">
    <text evidence="2">The sequence shown here is derived from an EMBL/GenBank/DDBJ whole genome shotgun (WGS) entry which is preliminary data.</text>
</comment>
<dbReference type="RefSeq" id="WP_147023298.1">
    <property type="nucleotide sequence ID" value="NZ_BJYU01000295.1"/>
</dbReference>
<dbReference type="Gene3D" id="3.10.450.50">
    <property type="match status" value="1"/>
</dbReference>
<accession>A0A512C479</accession>
<proteinExistence type="predicted"/>
<evidence type="ECO:0000313" key="2">
    <source>
        <dbReference type="EMBL" id="GEO19013.1"/>
    </source>
</evidence>
<dbReference type="Proteomes" id="UP000321085">
    <property type="component" value="Unassembled WGS sequence"/>
</dbReference>
<dbReference type="EMBL" id="BJYU01000295">
    <property type="protein sequence ID" value="GEO19013.1"/>
    <property type="molecule type" value="Genomic_DNA"/>
</dbReference>
<sequence length="125" mass="13942">MIDAVSISLLDDFAAAWNRHDTDAILSMMTEDCVFETSRGPGVKGTVYTGQDEVRRGIEEVFAAFPDARWNGPRHFIAGDRGVSEWVFTATGPDDAHIEVQGCNVFTFRDGKIAVKNSYRKQRAR</sequence>
<dbReference type="Pfam" id="PF12680">
    <property type="entry name" value="SnoaL_2"/>
    <property type="match status" value="1"/>
</dbReference>
<keyword evidence="3" id="KW-1185">Reference proteome</keyword>
<dbReference type="SUPFAM" id="SSF54427">
    <property type="entry name" value="NTF2-like"/>
    <property type="match status" value="1"/>
</dbReference>
<feature type="domain" description="SnoaL-like" evidence="1">
    <location>
        <begin position="12"/>
        <end position="114"/>
    </location>
</feature>
<organism evidence="2 3">
    <name type="scientific">Microvirga aerophila</name>
    <dbReference type="NCBI Taxonomy" id="670291"/>
    <lineage>
        <taxon>Bacteria</taxon>
        <taxon>Pseudomonadati</taxon>
        <taxon>Pseudomonadota</taxon>
        <taxon>Alphaproteobacteria</taxon>
        <taxon>Hyphomicrobiales</taxon>
        <taxon>Methylobacteriaceae</taxon>
        <taxon>Microvirga</taxon>
    </lineage>
</organism>